<organism evidence="1 2">
    <name type="scientific">Aquipuribacter nitratireducens</name>
    <dbReference type="NCBI Taxonomy" id="650104"/>
    <lineage>
        <taxon>Bacteria</taxon>
        <taxon>Bacillati</taxon>
        <taxon>Actinomycetota</taxon>
        <taxon>Actinomycetes</taxon>
        <taxon>Micrococcales</taxon>
        <taxon>Intrasporangiaceae</taxon>
        <taxon>Aquipuribacter</taxon>
    </lineage>
</organism>
<name>A0ABW0GHX8_9MICO</name>
<reference evidence="2" key="1">
    <citation type="journal article" date="2019" name="Int. J. Syst. Evol. Microbiol.">
        <title>The Global Catalogue of Microorganisms (GCM) 10K type strain sequencing project: providing services to taxonomists for standard genome sequencing and annotation.</title>
        <authorList>
            <consortium name="The Broad Institute Genomics Platform"/>
            <consortium name="The Broad Institute Genome Sequencing Center for Infectious Disease"/>
            <person name="Wu L."/>
            <person name="Ma J."/>
        </authorList>
    </citation>
    <scope>NUCLEOTIDE SEQUENCE [LARGE SCALE GENOMIC DNA]</scope>
    <source>
        <strain evidence="2">CCUG 43114</strain>
    </source>
</reference>
<comment type="caution">
    <text evidence="1">The sequence shown here is derived from an EMBL/GenBank/DDBJ whole genome shotgun (WGS) entry which is preliminary data.</text>
</comment>
<proteinExistence type="predicted"/>
<gene>
    <name evidence="1" type="ORF">ACFPJ6_00420</name>
</gene>
<evidence type="ECO:0000313" key="2">
    <source>
        <dbReference type="Proteomes" id="UP001596122"/>
    </source>
</evidence>
<sequence length="166" mass="18886">MRRPTRWRRAEVLDVGTWQEQVRDGTRPRASVVVLDVEPWVAHWRTGQRELDDAVERLGREWGDQHVHVVTNSARGVSDGLLPASWRYLRVARKPFTRLQVPPGAVVVGDQPLQDGLLAWRLGATFVAVPLPRDAPLWARLLHAASTPVSRLWLRRVTAPEPEQVH</sequence>
<dbReference type="EMBL" id="JBHSLD010000001">
    <property type="protein sequence ID" value="MFC5379244.1"/>
    <property type="molecule type" value="Genomic_DNA"/>
</dbReference>
<accession>A0ABW0GHX8</accession>
<evidence type="ECO:0000313" key="1">
    <source>
        <dbReference type="EMBL" id="MFC5379244.1"/>
    </source>
</evidence>
<dbReference type="RefSeq" id="WP_340266708.1">
    <property type="nucleotide sequence ID" value="NZ_JBBEOG010000001.1"/>
</dbReference>
<dbReference type="Proteomes" id="UP001596122">
    <property type="component" value="Unassembled WGS sequence"/>
</dbReference>
<protein>
    <submittedName>
        <fullName evidence="1">Uncharacterized protein</fullName>
    </submittedName>
</protein>
<keyword evidence="2" id="KW-1185">Reference proteome</keyword>